<evidence type="ECO:0000313" key="2">
    <source>
        <dbReference type="Proteomes" id="UP001138500"/>
    </source>
</evidence>
<dbReference type="EMBL" id="RIBY02002134">
    <property type="protein sequence ID" value="KAH9824639.1"/>
    <property type="molecule type" value="Genomic_DNA"/>
</dbReference>
<dbReference type="InterPro" id="IPR039254">
    <property type="entry name" value="Rds1"/>
</dbReference>
<feature type="non-terminal residue" evidence="1">
    <location>
        <position position="1"/>
    </location>
</feature>
<proteinExistence type="predicted"/>
<sequence length="478" mass="52786">VRHDGPPVEQALDPLHHGPSIRRCIQPPGRRHAFRIQCSDFCCIRPRHDLHCLRPRSAGLHIGNDLYTSATTEITTHGPFTGTPTTTGAEQASTTLSSTIAPKPPQQTYYNTNGKLQNPEVIPYQPWGGIGYDATPVYQVKSDHDFESLALGINQELMELDLFHYGLGIYSEEDFIEAGFTKADRDLLEYMAIQEAGHATLVANMLGWEAAPKQCQYDYPFTNVREYIDFMAKMTRWGEAGNWGFMPHLDCRECAGLLTQAEAIEARQFAPGIPQSWHWTFISQYIASCPSNDTRVVWQNFPSLHVVSQPNANRINANLTGAYETTGNRTGDPGIYDEELLGDDNCLKTNETGKSCWPAISQDKYDPLSSPGKNVTFTWDAPGQYVGPNNSYVTSTQAGEPQFAAWLGQFKLTYTPLVKTGSNSGFTYQPNSTVYSGDPALNGTAFVALVDTDELAITPFNISLLNPHVVALGLYQAG</sequence>
<dbReference type="AlphaFoldDB" id="A0A9W7W092"/>
<accession>A0A9W7W092</accession>
<organism evidence="1 2">
    <name type="scientific">Teratosphaeria destructans</name>
    <dbReference type="NCBI Taxonomy" id="418781"/>
    <lineage>
        <taxon>Eukaryota</taxon>
        <taxon>Fungi</taxon>
        <taxon>Dikarya</taxon>
        <taxon>Ascomycota</taxon>
        <taxon>Pezizomycotina</taxon>
        <taxon>Dothideomycetes</taxon>
        <taxon>Dothideomycetidae</taxon>
        <taxon>Mycosphaerellales</taxon>
        <taxon>Teratosphaeriaceae</taxon>
        <taxon>Teratosphaeria</taxon>
    </lineage>
</organism>
<dbReference type="Pfam" id="PF13668">
    <property type="entry name" value="Ferritin_2"/>
    <property type="match status" value="1"/>
</dbReference>
<gene>
    <name evidence="1" type="ORF">Tdes44962_MAKER04322</name>
</gene>
<dbReference type="PANTHER" id="PTHR38705:SF5">
    <property type="entry name" value="RESPONSE PROTEIN RDS1, PUTATIVE (AFU_ORTHOLOGUE AFUA_5G12490)-RELATED"/>
    <property type="match status" value="1"/>
</dbReference>
<keyword evidence="2" id="KW-1185">Reference proteome</keyword>
<reference evidence="1 2" key="1">
    <citation type="journal article" date="2018" name="IMA Fungus">
        <title>IMA Genome-F 10: Nine draft genome sequences of Claviceps purpurea s.lat., including C. arundinis, C. humidiphila, and C. cf. spartinae, pseudomolecules for the pitch canker pathogen Fusarium circinatum, draft genome of Davidsoniella eucalypti, Grosmannia galeiformis, Quambalaria eucalypti, and Teratosphaeria destructans.</title>
        <authorList>
            <person name="Wingfield B.D."/>
            <person name="Liu M."/>
            <person name="Nguyen H.D."/>
            <person name="Lane F.A."/>
            <person name="Morgan S.W."/>
            <person name="De Vos L."/>
            <person name="Wilken P.M."/>
            <person name="Duong T.A."/>
            <person name="Aylward J."/>
            <person name="Coetzee M.P."/>
            <person name="Dadej K."/>
            <person name="De Beer Z.W."/>
            <person name="Findlay W."/>
            <person name="Havenga M."/>
            <person name="Kolarik M."/>
            <person name="Menzies J.G."/>
            <person name="Naidoo K."/>
            <person name="Pochopski O."/>
            <person name="Shoukouhi P."/>
            <person name="Santana Q.C."/>
            <person name="Seifert K.A."/>
            <person name="Soal N."/>
            <person name="Steenkamp E.T."/>
            <person name="Tatham C.T."/>
            <person name="van der Nest M.A."/>
            <person name="Wingfield M.J."/>
        </authorList>
    </citation>
    <scope>NUCLEOTIDE SEQUENCE [LARGE SCALE GENOMIC DNA]</scope>
    <source>
        <strain evidence="1">CMW44962</strain>
    </source>
</reference>
<dbReference type="Proteomes" id="UP001138500">
    <property type="component" value="Unassembled WGS sequence"/>
</dbReference>
<name>A0A9W7W092_9PEZI</name>
<dbReference type="OrthoDB" id="2098436at2759"/>
<reference evidence="1 2" key="2">
    <citation type="journal article" date="2021" name="Curr. Genet.">
        <title>Genetic response to nitrogen starvation in the aggressive Eucalyptus foliar pathogen Teratosphaeria destructans.</title>
        <authorList>
            <person name="Havenga M."/>
            <person name="Wingfield B.D."/>
            <person name="Wingfield M.J."/>
            <person name="Dreyer L.L."/>
            <person name="Roets F."/>
            <person name="Aylward J."/>
        </authorList>
    </citation>
    <scope>NUCLEOTIDE SEQUENCE [LARGE SCALE GENOMIC DNA]</scope>
    <source>
        <strain evidence="1">CMW44962</strain>
    </source>
</reference>
<protein>
    <submittedName>
        <fullName evidence="1">Protein rds1</fullName>
    </submittedName>
</protein>
<dbReference type="PANTHER" id="PTHR38705">
    <property type="entry name" value="PROTEIN RDS1"/>
    <property type="match status" value="1"/>
</dbReference>
<comment type="caution">
    <text evidence="1">The sequence shown here is derived from an EMBL/GenBank/DDBJ whole genome shotgun (WGS) entry which is preliminary data.</text>
</comment>
<evidence type="ECO:0000313" key="1">
    <source>
        <dbReference type="EMBL" id="KAH9824639.1"/>
    </source>
</evidence>